<comment type="similarity">
    <text evidence="2">Belongs to the class-V pyridoxal-phosphate-dependent aminotransferase family. Csd subfamily.</text>
</comment>
<dbReference type="PANTHER" id="PTHR43586">
    <property type="entry name" value="CYSTEINE DESULFURASE"/>
    <property type="match status" value="1"/>
</dbReference>
<organism evidence="8 9">
    <name type="scientific">Desulforamulus ruminis (strain ATCC 23193 / DSM 2154 / NCIMB 8452 / DL)</name>
    <name type="common">Desulfotomaculum ruminis</name>
    <dbReference type="NCBI Taxonomy" id="696281"/>
    <lineage>
        <taxon>Bacteria</taxon>
        <taxon>Bacillati</taxon>
        <taxon>Bacillota</taxon>
        <taxon>Clostridia</taxon>
        <taxon>Eubacteriales</taxon>
        <taxon>Peptococcaceae</taxon>
        <taxon>Desulforamulus</taxon>
    </lineage>
</organism>
<evidence type="ECO:0000313" key="8">
    <source>
        <dbReference type="EMBL" id="AEG58639.1"/>
    </source>
</evidence>
<keyword evidence="5" id="KW-0663">Pyridoxal phosphate</keyword>
<protein>
    <recommendedName>
        <fullName evidence="3">cysteine desulfurase</fullName>
        <ecNumber evidence="3">2.8.1.7</ecNumber>
    </recommendedName>
</protein>
<dbReference type="CDD" id="cd06453">
    <property type="entry name" value="SufS_like"/>
    <property type="match status" value="1"/>
</dbReference>
<dbReference type="KEGG" id="dru:Desru_0342"/>
<keyword evidence="4" id="KW-0808">Transferase</keyword>
<dbReference type="PIRSF" id="PIRSF005572">
    <property type="entry name" value="NifS"/>
    <property type="match status" value="1"/>
</dbReference>
<evidence type="ECO:0000256" key="3">
    <source>
        <dbReference type="ARBA" id="ARBA00012239"/>
    </source>
</evidence>
<dbReference type="GO" id="GO:0031071">
    <property type="term" value="F:cysteine desulfurase activity"/>
    <property type="evidence" value="ECO:0007669"/>
    <property type="project" value="UniProtKB-EC"/>
</dbReference>
<dbReference type="InterPro" id="IPR000192">
    <property type="entry name" value="Aminotrans_V_dom"/>
</dbReference>
<dbReference type="EMBL" id="CP002780">
    <property type="protein sequence ID" value="AEG58639.1"/>
    <property type="molecule type" value="Genomic_DNA"/>
</dbReference>
<dbReference type="Proteomes" id="UP000009234">
    <property type="component" value="Chromosome"/>
</dbReference>
<dbReference type="InterPro" id="IPR010969">
    <property type="entry name" value="Cys_dSase-rel_unknwn_funct"/>
</dbReference>
<comment type="cofactor">
    <cofactor evidence="1">
        <name>pyridoxal 5'-phosphate</name>
        <dbReference type="ChEBI" id="CHEBI:597326"/>
    </cofactor>
</comment>
<dbReference type="AlphaFoldDB" id="F6DPG6"/>
<dbReference type="InterPro" id="IPR016454">
    <property type="entry name" value="Cysteine_dSase"/>
</dbReference>
<dbReference type="PANTHER" id="PTHR43586:SF4">
    <property type="entry name" value="ISOPENICILLIN N EPIMERASE"/>
    <property type="match status" value="1"/>
</dbReference>
<sequence length="390" mass="43084">MIYFDSAATSWPKPPEVWQAMEHFIKEVGASPGRAGHKLTVTANKIVDETRQQLADLFSIRNHERIIFTLNATDSLNLAIKGLLQPGDHVITSSMEHNSVTRPLYTMESYGVQVTKIMCNQQGDMDIREMEKAILPNTKAIILTHASNVTGTIMPVEEIGRLAAQYQLHFIMDAAQTAGTIRIDVKKLNLSILTFPGHKSLYGPQGTGGLYIREDVNLRTLREGGTGSGSETPTQPSMMPERYESGTLNAVGIAGLGAGVKFIRKTGLEKIREREMDLTKRFLQGAAAIRELKVYGKQTTDQRVSVVAFKIEGYKASEVGEILDKEYNIACRAGLHCAPDAHQTLGTFQEKLVRFSFSYFNKPEEVDFALDALRKIASDKPKIGTLPVGK</sequence>
<evidence type="ECO:0000256" key="4">
    <source>
        <dbReference type="ARBA" id="ARBA00022679"/>
    </source>
</evidence>
<proteinExistence type="inferred from homology"/>
<dbReference type="GO" id="GO:0030170">
    <property type="term" value="F:pyridoxal phosphate binding"/>
    <property type="evidence" value="ECO:0007669"/>
    <property type="project" value="InterPro"/>
</dbReference>
<accession>F6DPG6</accession>
<reference evidence="8 9" key="2">
    <citation type="journal article" date="2012" name="Stand. Genomic Sci.">
        <title>Complete genome sequence of the sulfate-reducing firmicute Desulfotomaculum ruminis type strain (DL(T)).</title>
        <authorList>
            <person name="Spring S."/>
            <person name="Visser M."/>
            <person name="Lu M."/>
            <person name="Copeland A."/>
            <person name="Lapidus A."/>
            <person name="Lucas S."/>
            <person name="Cheng J.F."/>
            <person name="Han C."/>
            <person name="Tapia R."/>
            <person name="Goodwin L.A."/>
            <person name="Pitluck S."/>
            <person name="Ivanova N."/>
            <person name="Land M."/>
            <person name="Hauser L."/>
            <person name="Larimer F."/>
            <person name="Rohde M."/>
            <person name="Goker M."/>
            <person name="Detter J.C."/>
            <person name="Kyrpides N.C."/>
            <person name="Woyke T."/>
            <person name="Schaap P.J."/>
            <person name="Plugge C.M."/>
            <person name="Muyzer G."/>
            <person name="Kuever J."/>
            <person name="Pereira I.A."/>
            <person name="Parshina S.N."/>
            <person name="Bernier-Latmani R."/>
            <person name="Stams A.J."/>
            <person name="Klenk H.P."/>
        </authorList>
    </citation>
    <scope>NUCLEOTIDE SEQUENCE [LARGE SCALE GENOMIC DNA]</scope>
    <source>
        <strain evidence="9">ATCC 23193 / DSM 2154 / NCIB 8452 / DL</strain>
    </source>
</reference>
<dbReference type="GO" id="GO:0006534">
    <property type="term" value="P:cysteine metabolic process"/>
    <property type="evidence" value="ECO:0007669"/>
    <property type="project" value="InterPro"/>
</dbReference>
<dbReference type="STRING" id="696281.Desru_0342"/>
<dbReference type="eggNOG" id="COG0520">
    <property type="taxonomic scope" value="Bacteria"/>
</dbReference>
<evidence type="ECO:0000256" key="6">
    <source>
        <dbReference type="ARBA" id="ARBA00050776"/>
    </source>
</evidence>
<evidence type="ECO:0000313" key="9">
    <source>
        <dbReference type="Proteomes" id="UP000009234"/>
    </source>
</evidence>
<reference evidence="9" key="1">
    <citation type="submission" date="2011-05" db="EMBL/GenBank/DDBJ databases">
        <title>Complete sequence of Desulfotomaculum ruminis DSM 2154.</title>
        <authorList>
            <person name="Lucas S."/>
            <person name="Copeland A."/>
            <person name="Lapidus A."/>
            <person name="Cheng J.-F."/>
            <person name="Goodwin L."/>
            <person name="Pitluck S."/>
            <person name="Lu M."/>
            <person name="Detter J.C."/>
            <person name="Han C."/>
            <person name="Tapia R."/>
            <person name="Land M."/>
            <person name="Hauser L."/>
            <person name="Kyrpides N."/>
            <person name="Ivanova N."/>
            <person name="Mikhailova N."/>
            <person name="Pagani I."/>
            <person name="Stams A.J.M."/>
            <person name="Plugge C.M."/>
            <person name="Muyzer G."/>
            <person name="Kuever J."/>
            <person name="Parshina S.N."/>
            <person name="Ivanova A.E."/>
            <person name="Nazina T.N."/>
            <person name="Brambilla E."/>
            <person name="Spring S."/>
            <person name="Klenk H.-P."/>
            <person name="Woyke T."/>
        </authorList>
    </citation>
    <scope>NUCLEOTIDE SEQUENCE [LARGE SCALE GENOMIC DNA]</scope>
    <source>
        <strain evidence="9">ATCC 23193 / DSM 2154 / NCIB 8452 / DL</strain>
    </source>
</reference>
<dbReference type="InterPro" id="IPR015421">
    <property type="entry name" value="PyrdxlP-dep_Trfase_major"/>
</dbReference>
<dbReference type="Gene3D" id="3.90.1150.10">
    <property type="entry name" value="Aspartate Aminotransferase, domain 1"/>
    <property type="match status" value="1"/>
</dbReference>
<evidence type="ECO:0000256" key="1">
    <source>
        <dbReference type="ARBA" id="ARBA00001933"/>
    </source>
</evidence>
<dbReference type="EC" id="2.8.1.7" evidence="3"/>
<keyword evidence="9" id="KW-1185">Reference proteome</keyword>
<name>F6DPG6_DESRL</name>
<comment type="catalytic activity">
    <reaction evidence="6">
        <text>(sulfur carrier)-H + L-cysteine = (sulfur carrier)-SH + L-alanine</text>
        <dbReference type="Rhea" id="RHEA:43892"/>
        <dbReference type="Rhea" id="RHEA-COMP:14737"/>
        <dbReference type="Rhea" id="RHEA-COMP:14739"/>
        <dbReference type="ChEBI" id="CHEBI:29917"/>
        <dbReference type="ChEBI" id="CHEBI:35235"/>
        <dbReference type="ChEBI" id="CHEBI:57972"/>
        <dbReference type="ChEBI" id="CHEBI:64428"/>
        <dbReference type="EC" id="2.8.1.7"/>
    </reaction>
</comment>
<dbReference type="InterPro" id="IPR010970">
    <property type="entry name" value="Cys_dSase_SufS"/>
</dbReference>
<evidence type="ECO:0000259" key="7">
    <source>
        <dbReference type="Pfam" id="PF00266"/>
    </source>
</evidence>
<dbReference type="InterPro" id="IPR015424">
    <property type="entry name" value="PyrdxlP-dep_Trfase"/>
</dbReference>
<dbReference type="SUPFAM" id="SSF53383">
    <property type="entry name" value="PLP-dependent transferases"/>
    <property type="match status" value="1"/>
</dbReference>
<evidence type="ECO:0000256" key="2">
    <source>
        <dbReference type="ARBA" id="ARBA00010447"/>
    </source>
</evidence>
<gene>
    <name evidence="8" type="ordered locus">Desru_0342</name>
</gene>
<dbReference type="Gene3D" id="3.40.640.10">
    <property type="entry name" value="Type I PLP-dependent aspartate aminotransferase-like (Major domain)"/>
    <property type="match status" value="1"/>
</dbReference>
<dbReference type="NCBIfam" id="TIGR01977">
    <property type="entry name" value="am_tr_V_EF2568"/>
    <property type="match status" value="1"/>
</dbReference>
<evidence type="ECO:0000256" key="5">
    <source>
        <dbReference type="ARBA" id="ARBA00022898"/>
    </source>
</evidence>
<dbReference type="HOGENOM" id="CLU_003433_2_4_9"/>
<dbReference type="OrthoDB" id="9804366at2"/>
<dbReference type="InterPro" id="IPR015422">
    <property type="entry name" value="PyrdxlP-dep_Trfase_small"/>
</dbReference>
<dbReference type="Pfam" id="PF00266">
    <property type="entry name" value="Aminotran_5"/>
    <property type="match status" value="1"/>
</dbReference>
<feature type="domain" description="Aminotransferase class V" evidence="7">
    <location>
        <begin position="2"/>
        <end position="367"/>
    </location>
</feature>
<dbReference type="RefSeq" id="WP_013840414.1">
    <property type="nucleotide sequence ID" value="NC_015589.1"/>
</dbReference>